<dbReference type="Proteomes" id="UP001610432">
    <property type="component" value="Unassembled WGS sequence"/>
</dbReference>
<comment type="caution">
    <text evidence="1">The sequence shown here is derived from an EMBL/GenBank/DDBJ whole genome shotgun (WGS) entry which is preliminary data.</text>
</comment>
<dbReference type="RefSeq" id="XP_070881032.1">
    <property type="nucleotide sequence ID" value="XM_071030484.1"/>
</dbReference>
<dbReference type="GeneID" id="98145556"/>
<evidence type="ECO:0000313" key="1">
    <source>
        <dbReference type="EMBL" id="KAL2861138.1"/>
    </source>
</evidence>
<gene>
    <name evidence="1" type="ORF">BJX67DRAFT_367120</name>
</gene>
<dbReference type="EMBL" id="JBFXLQ010000074">
    <property type="protein sequence ID" value="KAL2861138.1"/>
    <property type="molecule type" value="Genomic_DNA"/>
</dbReference>
<keyword evidence="2" id="KW-1185">Reference proteome</keyword>
<reference evidence="1 2" key="1">
    <citation type="submission" date="2024-07" db="EMBL/GenBank/DDBJ databases">
        <title>Section-level genome sequencing and comparative genomics of Aspergillus sections Usti and Cavernicolus.</title>
        <authorList>
            <consortium name="Lawrence Berkeley National Laboratory"/>
            <person name="Nybo J.L."/>
            <person name="Vesth T.C."/>
            <person name="Theobald S."/>
            <person name="Frisvad J.C."/>
            <person name="Larsen T.O."/>
            <person name="Kjaerboelling I."/>
            <person name="Rothschild-Mancinelli K."/>
            <person name="Lyhne E.K."/>
            <person name="Kogle M.E."/>
            <person name="Barry K."/>
            <person name="Clum A."/>
            <person name="Na H."/>
            <person name="Ledsgaard L."/>
            <person name="Lin J."/>
            <person name="Lipzen A."/>
            <person name="Kuo A."/>
            <person name="Riley R."/>
            <person name="Mondo S."/>
            <person name="Labutti K."/>
            <person name="Haridas S."/>
            <person name="Pangalinan J."/>
            <person name="Salamov A.A."/>
            <person name="Simmons B.A."/>
            <person name="Magnuson J.K."/>
            <person name="Chen J."/>
            <person name="Drula E."/>
            <person name="Henrissat B."/>
            <person name="Wiebenga A."/>
            <person name="Lubbers R.J."/>
            <person name="Gomes A.C."/>
            <person name="Macurrencykelacurrency M.R."/>
            <person name="Stajich J."/>
            <person name="Grigoriev I.V."/>
            <person name="Mortensen U.H."/>
            <person name="De Vries R.P."/>
            <person name="Baker S.E."/>
            <person name="Andersen M.R."/>
        </authorList>
    </citation>
    <scope>NUCLEOTIDE SEQUENCE [LARGE SCALE GENOMIC DNA]</scope>
    <source>
        <strain evidence="1 2">CBS 449.75</strain>
    </source>
</reference>
<proteinExistence type="predicted"/>
<name>A0ABR4L9C6_9EURO</name>
<organism evidence="1 2">
    <name type="scientific">Aspergillus lucknowensis</name>
    <dbReference type="NCBI Taxonomy" id="176173"/>
    <lineage>
        <taxon>Eukaryota</taxon>
        <taxon>Fungi</taxon>
        <taxon>Dikarya</taxon>
        <taxon>Ascomycota</taxon>
        <taxon>Pezizomycotina</taxon>
        <taxon>Eurotiomycetes</taxon>
        <taxon>Eurotiomycetidae</taxon>
        <taxon>Eurotiales</taxon>
        <taxon>Aspergillaceae</taxon>
        <taxon>Aspergillus</taxon>
        <taxon>Aspergillus subgen. Nidulantes</taxon>
    </lineage>
</organism>
<protein>
    <submittedName>
        <fullName evidence="1">Uncharacterized protein</fullName>
    </submittedName>
</protein>
<sequence length="162" mass="17992">MHLPNLQNALHWRDSALPTIPCNGDIEASISDNPPRPTSDGTIIAARKPANFPIQLYDDRPVRILEQELWSTATLCPSPGELSSRTAHRIWWLGAPLPDQRSRELGGLCDNGVLESQDEGCGAENYPHGRAPCLHETPHRRTSTLVHLTHMIERLACPRTKA</sequence>
<evidence type="ECO:0000313" key="2">
    <source>
        <dbReference type="Proteomes" id="UP001610432"/>
    </source>
</evidence>
<accession>A0ABR4L9C6</accession>